<evidence type="ECO:0000256" key="3">
    <source>
        <dbReference type="ARBA" id="ARBA00022516"/>
    </source>
</evidence>
<sequence>MLDIDEAVIEIFGVSFGWWAIVVFLADLTIRILAVIYVPRNRMPSAAMGWLLAIFFIPFAGVFLFLLIGNPKLPRKRRKRQDDINSYIASVVAELPHDATLAETPEWLPSLVYLNQHLGGFPLMGGNSATLHADYGESLQGMIDDIDRAVDWVHVEFYILCLDETTAPFFDALENAEKRGVEVRVLFDHVASLRTRGYHKMTRRLTAMGADWHRMLPLDPLKWKWQRPDLRNHRKLLVVDGSVAWIGSQNIIDRSYNKRSNIRRGLKWQELQARVDGPVVGAINAIFLTDWYSETDELLIETSVRREEVELTAAPVTGDLACQVVPSGPGFEGENNLRLFLGLLWAAQERIVITSPYFVPDEPLLYAVTTAVQRGVPVDLFVSEIGDQPTVYHAQRSYYEALLRAGVRIFLYPKPFILHSKHFTIDSEVAVLGSSNMDMRSFGLNLEISLLVRGEDFVRDMRSIEDEYRSKSRELSLDEWLKQPLRSTVLDNLARLTSALQ</sequence>
<dbReference type="GO" id="GO:0032049">
    <property type="term" value="P:cardiolipin biosynthetic process"/>
    <property type="evidence" value="ECO:0007669"/>
    <property type="project" value="UniProtKB-UniRule"/>
</dbReference>
<dbReference type="InterPro" id="IPR001736">
    <property type="entry name" value="PLipase_D/transphosphatidylase"/>
</dbReference>
<dbReference type="Pfam" id="PF13091">
    <property type="entry name" value="PLDc_2"/>
    <property type="match status" value="2"/>
</dbReference>
<dbReference type="SUPFAM" id="SSF56024">
    <property type="entry name" value="Phospholipase D/nuclease"/>
    <property type="match status" value="2"/>
</dbReference>
<keyword evidence="10" id="KW-0594">Phospholipid biosynthesis</keyword>
<feature type="domain" description="PLD phosphodiesterase" evidence="14">
    <location>
        <begin position="228"/>
        <end position="255"/>
    </location>
</feature>
<keyword evidence="3" id="KW-0444">Lipid biosynthesis</keyword>
<evidence type="ECO:0000256" key="2">
    <source>
        <dbReference type="ARBA" id="ARBA00022475"/>
    </source>
</evidence>
<dbReference type="PANTHER" id="PTHR21248">
    <property type="entry name" value="CARDIOLIPIN SYNTHASE"/>
    <property type="match status" value="1"/>
</dbReference>
<keyword evidence="9 13" id="KW-0472">Membrane</keyword>
<dbReference type="CDD" id="cd09158">
    <property type="entry name" value="PLDc_EcCLS_like_2"/>
    <property type="match status" value="1"/>
</dbReference>
<evidence type="ECO:0000256" key="7">
    <source>
        <dbReference type="ARBA" id="ARBA00022989"/>
    </source>
</evidence>
<gene>
    <name evidence="15" type="ORF">SAMN04489806_1954</name>
</gene>
<evidence type="ECO:0000256" key="11">
    <source>
        <dbReference type="ARBA" id="ARBA00023264"/>
    </source>
</evidence>
<organism evidence="15 16">
    <name type="scientific">Paramicrobacterium humi</name>
    <dbReference type="NCBI Taxonomy" id="640635"/>
    <lineage>
        <taxon>Bacteria</taxon>
        <taxon>Bacillati</taxon>
        <taxon>Actinomycetota</taxon>
        <taxon>Actinomycetes</taxon>
        <taxon>Micrococcales</taxon>
        <taxon>Microbacteriaceae</taxon>
        <taxon>Paramicrobacterium</taxon>
    </lineage>
</organism>
<keyword evidence="7 13" id="KW-1133">Transmembrane helix</keyword>
<accession>A0A1H4MSW0</accession>
<evidence type="ECO:0000256" key="9">
    <source>
        <dbReference type="ARBA" id="ARBA00023136"/>
    </source>
</evidence>
<dbReference type="PANTHER" id="PTHR21248:SF22">
    <property type="entry name" value="PHOSPHOLIPASE D"/>
    <property type="match status" value="1"/>
</dbReference>
<keyword evidence="4" id="KW-0808">Transferase</keyword>
<dbReference type="GO" id="GO:0005886">
    <property type="term" value="C:plasma membrane"/>
    <property type="evidence" value="ECO:0007669"/>
    <property type="project" value="UniProtKB-SubCell"/>
</dbReference>
<dbReference type="SMART" id="SM00155">
    <property type="entry name" value="PLDc"/>
    <property type="match status" value="2"/>
</dbReference>
<dbReference type="RefSeq" id="WP_091187141.1">
    <property type="nucleotide sequence ID" value="NZ_FNRY01000001.1"/>
</dbReference>
<dbReference type="AlphaFoldDB" id="A0A1H4MSW0"/>
<evidence type="ECO:0000313" key="16">
    <source>
        <dbReference type="Proteomes" id="UP000199183"/>
    </source>
</evidence>
<dbReference type="STRING" id="640635.SAMN04489806_1954"/>
<dbReference type="InterPro" id="IPR025202">
    <property type="entry name" value="PLD-like_dom"/>
</dbReference>
<evidence type="ECO:0000259" key="14">
    <source>
        <dbReference type="PROSITE" id="PS50035"/>
    </source>
</evidence>
<dbReference type="InterPro" id="IPR027379">
    <property type="entry name" value="CLS_N"/>
</dbReference>
<evidence type="ECO:0000256" key="8">
    <source>
        <dbReference type="ARBA" id="ARBA00023098"/>
    </source>
</evidence>
<keyword evidence="11" id="KW-1208">Phospholipid metabolism</keyword>
<keyword evidence="8" id="KW-0443">Lipid metabolism</keyword>
<proteinExistence type="predicted"/>
<evidence type="ECO:0000313" key="15">
    <source>
        <dbReference type="EMBL" id="SEB85452.1"/>
    </source>
</evidence>
<dbReference type="Pfam" id="PF13396">
    <property type="entry name" value="PLDc_N"/>
    <property type="match status" value="1"/>
</dbReference>
<protein>
    <recommendedName>
        <fullName evidence="12">Cardiolipin synthase</fullName>
        <ecNumber evidence="12">2.7.8.-</ecNumber>
    </recommendedName>
</protein>
<evidence type="ECO:0000256" key="5">
    <source>
        <dbReference type="ARBA" id="ARBA00022692"/>
    </source>
</evidence>
<comment type="subcellular location">
    <subcellularLocation>
        <location evidence="1">Cell membrane</location>
        <topology evidence="1">Multi-pass membrane protein</topology>
    </subcellularLocation>
</comment>
<keyword evidence="16" id="KW-1185">Reference proteome</keyword>
<keyword evidence="2" id="KW-1003">Cell membrane</keyword>
<dbReference type="OrthoDB" id="9762009at2"/>
<dbReference type="NCBIfam" id="TIGR04265">
    <property type="entry name" value="bac_cardiolipin"/>
    <property type="match status" value="1"/>
</dbReference>
<feature type="transmembrane region" description="Helical" evidence="13">
    <location>
        <begin position="50"/>
        <end position="69"/>
    </location>
</feature>
<keyword evidence="6" id="KW-0677">Repeat</keyword>
<evidence type="ECO:0000256" key="6">
    <source>
        <dbReference type="ARBA" id="ARBA00022737"/>
    </source>
</evidence>
<dbReference type="EMBL" id="FNRY01000001">
    <property type="protein sequence ID" value="SEB85452.1"/>
    <property type="molecule type" value="Genomic_DNA"/>
</dbReference>
<dbReference type="Gene3D" id="3.30.870.10">
    <property type="entry name" value="Endonuclease Chain A"/>
    <property type="match status" value="2"/>
</dbReference>
<dbReference type="PROSITE" id="PS50035">
    <property type="entry name" value="PLD"/>
    <property type="match status" value="2"/>
</dbReference>
<dbReference type="GO" id="GO:0008808">
    <property type="term" value="F:cardiolipin synthase activity"/>
    <property type="evidence" value="ECO:0007669"/>
    <property type="project" value="UniProtKB-UniRule"/>
</dbReference>
<keyword evidence="5 13" id="KW-0812">Transmembrane</keyword>
<dbReference type="Proteomes" id="UP000199183">
    <property type="component" value="Unassembled WGS sequence"/>
</dbReference>
<evidence type="ECO:0000256" key="1">
    <source>
        <dbReference type="ARBA" id="ARBA00004651"/>
    </source>
</evidence>
<evidence type="ECO:0000256" key="4">
    <source>
        <dbReference type="ARBA" id="ARBA00022679"/>
    </source>
</evidence>
<evidence type="ECO:0000256" key="12">
    <source>
        <dbReference type="NCBIfam" id="TIGR04265"/>
    </source>
</evidence>
<dbReference type="EC" id="2.7.8.-" evidence="12"/>
<evidence type="ECO:0000256" key="10">
    <source>
        <dbReference type="ARBA" id="ARBA00023209"/>
    </source>
</evidence>
<evidence type="ECO:0000256" key="13">
    <source>
        <dbReference type="SAM" id="Phobius"/>
    </source>
</evidence>
<dbReference type="InterPro" id="IPR022924">
    <property type="entry name" value="Cardiolipin_synthase"/>
</dbReference>
<name>A0A1H4MSW0_9MICO</name>
<feature type="transmembrane region" description="Helical" evidence="13">
    <location>
        <begin position="16"/>
        <end position="38"/>
    </location>
</feature>
<reference evidence="15 16" key="1">
    <citation type="submission" date="2016-10" db="EMBL/GenBank/DDBJ databases">
        <authorList>
            <person name="de Groot N.N."/>
        </authorList>
    </citation>
    <scope>NUCLEOTIDE SEQUENCE [LARGE SCALE GENOMIC DNA]</scope>
    <source>
        <strain evidence="15 16">DSM 21799</strain>
    </source>
</reference>
<feature type="domain" description="PLD phosphodiesterase" evidence="14">
    <location>
        <begin position="414"/>
        <end position="441"/>
    </location>
</feature>